<dbReference type="Gene3D" id="3.30.420.40">
    <property type="match status" value="1"/>
</dbReference>
<evidence type="ECO:0000313" key="3">
    <source>
        <dbReference type="EMBL" id="GGF92173.1"/>
    </source>
</evidence>
<keyword evidence="1" id="KW-0175">Coiled coil</keyword>
<dbReference type="Proteomes" id="UP000605253">
    <property type="component" value="Unassembled WGS sequence"/>
</dbReference>
<evidence type="ECO:0000256" key="1">
    <source>
        <dbReference type="SAM" id="Coils"/>
    </source>
</evidence>
<keyword evidence="2" id="KW-1133">Transmembrane helix</keyword>
<evidence type="ECO:0000256" key="2">
    <source>
        <dbReference type="SAM" id="Phobius"/>
    </source>
</evidence>
<name>A0A917FP50_9GAMM</name>
<dbReference type="InterPro" id="IPR007813">
    <property type="entry name" value="PilN"/>
</dbReference>
<dbReference type="Gene3D" id="3.30.1490.300">
    <property type="match status" value="1"/>
</dbReference>
<accession>A0A917FP50</accession>
<sequence length="381" mass="43539">MTALLDNLINPMSQWYRDSSIRAFMQWWSGELIRMVPEKYRDSIFPEAQAVYINQGDREKPMLWRYQNNQFTPLDEDTDLQNDEWWHRINHFIAESEVNISTTYLLSNQYAIVRNVTLPQAAMGEIDSVLAYELDKYVPFRADEAVFAWRQGPVDDGSEKVLILLAVIKKDILDNILQAINSKGVKLSGIDINVGSDEAPQPLGVNLLPVEMRKKKDWSKWKLYGGLGLALLLLLSLVMFNSLDNKRSKIENLNEQVELLRKDARRAKLLENQLNQSITAANFLGNLKQQIPSRVLMIHELNEKIPNNTYLSRIIIDNERMEIVGQSDNANALVPILNDSDTWYEPKIVGNVRPDPRSGKEQFTIKAELQAQSAAEVDNGA</sequence>
<keyword evidence="4" id="KW-1185">Reference proteome</keyword>
<feature type="coiled-coil region" evidence="1">
    <location>
        <begin position="243"/>
        <end position="270"/>
    </location>
</feature>
<dbReference type="RefSeq" id="WP_188364778.1">
    <property type="nucleotide sequence ID" value="NZ_BAABJF010000015.1"/>
</dbReference>
<keyword evidence="2" id="KW-0472">Membrane</keyword>
<dbReference type="Pfam" id="PF05137">
    <property type="entry name" value="PilN"/>
    <property type="match status" value="1"/>
</dbReference>
<dbReference type="PANTHER" id="PTHR40278">
    <property type="entry name" value="DNA UTILIZATION PROTEIN HOFN"/>
    <property type="match status" value="1"/>
</dbReference>
<evidence type="ECO:0000313" key="4">
    <source>
        <dbReference type="Proteomes" id="UP000605253"/>
    </source>
</evidence>
<dbReference type="SUPFAM" id="SSF53067">
    <property type="entry name" value="Actin-like ATPase domain"/>
    <property type="match status" value="1"/>
</dbReference>
<gene>
    <name evidence="3" type="primary">pefL</name>
    <name evidence="3" type="ORF">GCM10011365_11750</name>
</gene>
<dbReference type="PANTHER" id="PTHR40278:SF1">
    <property type="entry name" value="DNA UTILIZATION PROTEIN HOFN"/>
    <property type="match status" value="1"/>
</dbReference>
<keyword evidence="2" id="KW-0812">Transmembrane</keyword>
<organism evidence="3 4">
    <name type="scientific">Marinicella pacifica</name>
    <dbReference type="NCBI Taxonomy" id="1171543"/>
    <lineage>
        <taxon>Bacteria</taxon>
        <taxon>Pseudomonadati</taxon>
        <taxon>Pseudomonadota</taxon>
        <taxon>Gammaproteobacteria</taxon>
        <taxon>Lysobacterales</taxon>
        <taxon>Marinicellaceae</taxon>
        <taxon>Marinicella</taxon>
    </lineage>
</organism>
<proteinExistence type="predicted"/>
<feature type="transmembrane region" description="Helical" evidence="2">
    <location>
        <begin position="221"/>
        <end position="240"/>
    </location>
</feature>
<reference evidence="3" key="2">
    <citation type="submission" date="2020-09" db="EMBL/GenBank/DDBJ databases">
        <authorList>
            <person name="Sun Q."/>
            <person name="Zhou Y."/>
        </authorList>
    </citation>
    <scope>NUCLEOTIDE SEQUENCE</scope>
    <source>
        <strain evidence="3">CGMCC 1.12181</strain>
    </source>
</reference>
<dbReference type="InterPro" id="IPR052534">
    <property type="entry name" value="Extracell_DNA_Util/SecSys_Comp"/>
</dbReference>
<dbReference type="InterPro" id="IPR043129">
    <property type="entry name" value="ATPase_NBD"/>
</dbReference>
<dbReference type="AlphaFoldDB" id="A0A917FP50"/>
<comment type="caution">
    <text evidence="3">The sequence shown here is derived from an EMBL/GenBank/DDBJ whole genome shotgun (WGS) entry which is preliminary data.</text>
</comment>
<dbReference type="EMBL" id="BMEO01000004">
    <property type="protein sequence ID" value="GGF92173.1"/>
    <property type="molecule type" value="Genomic_DNA"/>
</dbReference>
<protein>
    <submittedName>
        <fullName evidence="3">Type II secretion system protein L</fullName>
    </submittedName>
</protein>
<reference evidence="3" key="1">
    <citation type="journal article" date="2014" name="Int. J. Syst. Evol. Microbiol.">
        <title>Complete genome sequence of Corynebacterium casei LMG S-19264T (=DSM 44701T), isolated from a smear-ripened cheese.</title>
        <authorList>
            <consortium name="US DOE Joint Genome Institute (JGI-PGF)"/>
            <person name="Walter F."/>
            <person name="Albersmeier A."/>
            <person name="Kalinowski J."/>
            <person name="Ruckert C."/>
        </authorList>
    </citation>
    <scope>NUCLEOTIDE SEQUENCE</scope>
    <source>
        <strain evidence="3">CGMCC 1.12181</strain>
    </source>
</reference>